<protein>
    <submittedName>
        <fullName evidence="1">Uncharacterized protein</fullName>
    </submittedName>
</protein>
<dbReference type="Proteomes" id="UP000291101">
    <property type="component" value="Unassembled WGS sequence"/>
</dbReference>
<dbReference type="OrthoDB" id="3762483at2"/>
<dbReference type="EMBL" id="SDWV01000004">
    <property type="protein sequence ID" value="RYC13332.1"/>
    <property type="molecule type" value="Genomic_DNA"/>
</dbReference>
<dbReference type="AlphaFoldDB" id="A0A4Q2T419"/>
<comment type="caution">
    <text evidence="1">The sequence shown here is derived from an EMBL/GenBank/DDBJ whole genome shotgun (WGS) entry which is preliminary data.</text>
</comment>
<keyword evidence="2" id="KW-1185">Reference proteome</keyword>
<name>A0A4Q2T419_9ACTN</name>
<evidence type="ECO:0000313" key="2">
    <source>
        <dbReference type="Proteomes" id="UP000291101"/>
    </source>
</evidence>
<gene>
    <name evidence="1" type="ORF">EUA94_05525</name>
</gene>
<reference evidence="1 2" key="1">
    <citation type="submission" date="2019-01" db="EMBL/GenBank/DDBJ databases">
        <title>Novel species of Nocardioides.</title>
        <authorList>
            <person name="Liu Q."/>
            <person name="X Y.-H."/>
        </authorList>
    </citation>
    <scope>NUCLEOTIDE SEQUENCE [LARGE SCALE GENOMIC DNA]</scope>
    <source>
        <strain evidence="1 2">HLT2-9</strain>
    </source>
</reference>
<sequence>MSRHLSIVGSIVLAAALAVVAVVPGIASGQVTDGVVLTISAPRSDKLVKGVWTRLPVTVTNTSTIPAVDVTVVGSGDGVRFRRLDIGPLGAQDSVVGHVWAKLRSATATLKLDATELGTSLARTSVKLASRPAPAPPRSTGWAGDGVKFLQLSGVIQVFRVATRTTCGSADLTFPTIPVPRNNEVYGTATGPDGSTSVLELEFVTPTRGVGTFTWSGPGGCRATHRFVVTATI</sequence>
<dbReference type="RefSeq" id="WP_129425509.1">
    <property type="nucleotide sequence ID" value="NZ_SDWV01000004.1"/>
</dbReference>
<proteinExistence type="predicted"/>
<accession>A0A4Q2T419</accession>
<organism evidence="1 2">
    <name type="scientific">Nocardioides zhouii</name>
    <dbReference type="NCBI Taxonomy" id="1168729"/>
    <lineage>
        <taxon>Bacteria</taxon>
        <taxon>Bacillati</taxon>
        <taxon>Actinomycetota</taxon>
        <taxon>Actinomycetes</taxon>
        <taxon>Propionibacteriales</taxon>
        <taxon>Nocardioidaceae</taxon>
        <taxon>Nocardioides</taxon>
    </lineage>
</organism>
<evidence type="ECO:0000313" key="1">
    <source>
        <dbReference type="EMBL" id="RYC13332.1"/>
    </source>
</evidence>